<feature type="compositionally biased region" description="Acidic residues" evidence="4">
    <location>
        <begin position="505"/>
        <end position="514"/>
    </location>
</feature>
<name>A0A329RF35_9STRA</name>
<dbReference type="VEuPathDB" id="FungiDB:PC110_g20210"/>
<dbReference type="AlphaFoldDB" id="A0A329RF35"/>
<dbReference type="STRING" id="29920.A0A329RF35"/>
<dbReference type="GO" id="GO:0005737">
    <property type="term" value="C:cytoplasm"/>
    <property type="evidence" value="ECO:0007669"/>
    <property type="project" value="TreeGrafter"/>
</dbReference>
<keyword evidence="2" id="KW-0677">Repeat</keyword>
<dbReference type="InterPro" id="IPR015943">
    <property type="entry name" value="WD40/YVTN_repeat-like_dom_sf"/>
</dbReference>
<dbReference type="SUPFAM" id="SSF50978">
    <property type="entry name" value="WD40 repeat-like"/>
    <property type="match status" value="1"/>
</dbReference>
<evidence type="ECO:0000256" key="3">
    <source>
        <dbReference type="PROSITE-ProRule" id="PRU00221"/>
    </source>
</evidence>
<dbReference type="EMBL" id="MJFZ01001076">
    <property type="protein sequence ID" value="RAW23353.1"/>
    <property type="molecule type" value="Genomic_DNA"/>
</dbReference>
<dbReference type="SMART" id="SM00320">
    <property type="entry name" value="WD40"/>
    <property type="match status" value="6"/>
</dbReference>
<dbReference type="InterPro" id="IPR045151">
    <property type="entry name" value="DCAF8"/>
</dbReference>
<protein>
    <submittedName>
        <fullName evidence="11">Uncharacterized protein</fullName>
    </submittedName>
</protein>
<sequence length="693" mass="77285">MEVARAAPPPRARSGRYWKYSPSPVGLSRLLQEREVRGNARVIDAACQGHGSLVRRLQCEAVLDGHGGCVNTLQWNETGKLLVSGSDDRNLVIWSYDQHKKQQVIESGHSLNIFAVCFVPGTDDHVLASAAMDNEVRIHYAPFREDSSKVFRVHRDRVKDIGSSWAVPKIFWTAAEDGLVYQFDLRALPRTSGRCETPDTSGVLINLGRDRNGRVLRGMGMTAHPLDPTKIVLACGDFYTRMYDRRMLRVQQHISSARSAGATSPVEVFAPPHLHLDAYCDSKAQRFHDKSHGTSIRFSSDGSEILANYHNDHIYLFKVGSNETVVLNKDNKSEPQIRPLAWLNGAHMDEPNLPLDLHMEGVQMLHEQGREALGRNEYTRALKSLNLACGARGVTELTVTQRKELHHNCAEAYLGRSWNADSYLAAVQCKKALELDPNDREVELTYITALNTGKRQRQAKWQARRYKEKYPDHEADVISFLNGTASTDRGGRTVDRTFRLYRSSDEEDSSDSEEEVPHGGNQVANSGDDLPDDDDGFWEGNLVNSTPVNCDILRRYIGYCNVQTDIKEAAFFGKNDAYIIAGSDDGRALVWDKATGELVNAIEADADIVNCVQPHPFDACLATSGIENVIRLWSPTSGEENTPTEAELEDIVSKNQSQMDDIAISFEGAMHNMVRLVFQSGEDHQAIQECATS</sequence>
<dbReference type="InterPro" id="IPR036322">
    <property type="entry name" value="WD40_repeat_dom_sf"/>
</dbReference>
<dbReference type="Proteomes" id="UP000697107">
    <property type="component" value="Unassembled WGS sequence"/>
</dbReference>
<dbReference type="OrthoDB" id="4869960at2759"/>
<gene>
    <name evidence="10" type="ORF">JG687_00016032</name>
    <name evidence="11" type="ORF">PC110_g20210</name>
    <name evidence="5" type="ORF">PC113_g4277</name>
    <name evidence="6" type="ORF">PC115_g3874</name>
    <name evidence="7" type="ORF">PC117_g4358</name>
    <name evidence="8" type="ORF">PC118_g3659</name>
    <name evidence="9" type="ORF">PC129_g1043</name>
</gene>
<dbReference type="EMBL" id="JAENGZ010001530">
    <property type="protein sequence ID" value="KAG6947550.1"/>
    <property type="molecule type" value="Genomic_DNA"/>
</dbReference>
<evidence type="ECO:0000313" key="9">
    <source>
        <dbReference type="EMBL" id="KAG3228406.1"/>
    </source>
</evidence>
<dbReference type="InterPro" id="IPR001680">
    <property type="entry name" value="WD40_rpt"/>
</dbReference>
<reference evidence="5" key="2">
    <citation type="submission" date="2018-10" db="EMBL/GenBank/DDBJ databases">
        <title>Effector identification in a new, highly contiguous assembly of the strawberry crown rot pathogen Phytophthora cactorum.</title>
        <authorList>
            <person name="Armitage A.D."/>
            <person name="Nellist C.F."/>
            <person name="Bates H."/>
            <person name="Vickerstaff R.J."/>
            <person name="Harrison R.J."/>
        </authorList>
    </citation>
    <scope>NUCLEOTIDE SEQUENCE</scope>
    <source>
        <strain evidence="5">15-7</strain>
        <strain evidence="6">4032</strain>
        <strain evidence="7">4040</strain>
        <strain evidence="8">P415</strain>
        <strain evidence="9">P421</strain>
    </source>
</reference>
<dbReference type="SUPFAM" id="SSF48452">
    <property type="entry name" value="TPR-like"/>
    <property type="match status" value="1"/>
</dbReference>
<dbReference type="Gene3D" id="2.130.10.10">
    <property type="entry name" value="YVTN repeat-like/Quinoprotein amine dehydrogenase"/>
    <property type="match status" value="2"/>
</dbReference>
<dbReference type="Proteomes" id="UP000251314">
    <property type="component" value="Unassembled WGS sequence"/>
</dbReference>
<proteinExistence type="predicted"/>
<evidence type="ECO:0000313" key="8">
    <source>
        <dbReference type="EMBL" id="KAG2994102.1"/>
    </source>
</evidence>
<dbReference type="PANTHER" id="PTHR15574">
    <property type="entry name" value="WD REPEAT DOMAIN-CONTAINING FAMILY"/>
    <property type="match status" value="1"/>
</dbReference>
<evidence type="ECO:0000313" key="6">
    <source>
        <dbReference type="EMBL" id="KAG2938221.1"/>
    </source>
</evidence>
<reference evidence="11 12" key="1">
    <citation type="submission" date="2018-01" db="EMBL/GenBank/DDBJ databases">
        <title>Draft genome of the strawberry crown rot pathogen Phytophthora cactorum.</title>
        <authorList>
            <person name="Armitage A.D."/>
            <person name="Lysoe E."/>
            <person name="Nellist C.F."/>
            <person name="Harrison R.J."/>
            <person name="Brurberg M.B."/>
        </authorList>
    </citation>
    <scope>NUCLEOTIDE SEQUENCE [LARGE SCALE GENOMIC DNA]</scope>
    <source>
        <strain evidence="11 12">10300</strain>
    </source>
</reference>
<dbReference type="InterPro" id="IPR011990">
    <property type="entry name" value="TPR-like_helical_dom_sf"/>
</dbReference>
<dbReference type="Pfam" id="PF00400">
    <property type="entry name" value="WD40"/>
    <property type="match status" value="3"/>
</dbReference>
<evidence type="ECO:0000256" key="1">
    <source>
        <dbReference type="ARBA" id="ARBA00022574"/>
    </source>
</evidence>
<keyword evidence="12" id="KW-1185">Reference proteome</keyword>
<dbReference type="PROSITE" id="PS50294">
    <property type="entry name" value="WD_REPEATS_REGION"/>
    <property type="match status" value="1"/>
</dbReference>
<comment type="caution">
    <text evidence="11">The sequence shown here is derived from an EMBL/GenBank/DDBJ whole genome shotgun (WGS) entry which is preliminary data.</text>
</comment>
<dbReference type="Proteomes" id="UP000736787">
    <property type="component" value="Unassembled WGS sequence"/>
</dbReference>
<dbReference type="PANTHER" id="PTHR15574:SF40">
    <property type="entry name" value="WD AND TETRATRICOPEPTIDE REPEATS PROTEIN 1"/>
    <property type="match status" value="1"/>
</dbReference>
<dbReference type="GO" id="GO:0080008">
    <property type="term" value="C:Cul4-RING E3 ubiquitin ligase complex"/>
    <property type="evidence" value="ECO:0007669"/>
    <property type="project" value="TreeGrafter"/>
</dbReference>
<dbReference type="Proteomes" id="UP000774804">
    <property type="component" value="Unassembled WGS sequence"/>
</dbReference>
<feature type="repeat" description="WD" evidence="3">
    <location>
        <begin position="63"/>
        <end position="104"/>
    </location>
</feature>
<evidence type="ECO:0000313" key="11">
    <source>
        <dbReference type="EMBL" id="RAW23353.1"/>
    </source>
</evidence>
<dbReference type="EMBL" id="RCMG01000072">
    <property type="protein sequence ID" value="KAG2864814.1"/>
    <property type="molecule type" value="Genomic_DNA"/>
</dbReference>
<feature type="region of interest" description="Disordered" evidence="4">
    <location>
        <begin position="497"/>
        <end position="538"/>
    </location>
</feature>
<evidence type="ECO:0000313" key="5">
    <source>
        <dbReference type="EMBL" id="KAG2864814.1"/>
    </source>
</evidence>
<dbReference type="GO" id="GO:0045717">
    <property type="term" value="P:negative regulation of fatty acid biosynthetic process"/>
    <property type="evidence" value="ECO:0007669"/>
    <property type="project" value="TreeGrafter"/>
</dbReference>
<dbReference type="PROSITE" id="PS50082">
    <property type="entry name" value="WD_REPEATS_2"/>
    <property type="match status" value="2"/>
</dbReference>
<dbReference type="Proteomes" id="UP000760860">
    <property type="component" value="Unassembled WGS sequence"/>
</dbReference>
<dbReference type="Proteomes" id="UP000688947">
    <property type="component" value="Unassembled WGS sequence"/>
</dbReference>
<dbReference type="EMBL" id="RCMK01000068">
    <property type="protein sequence ID" value="KAG2950532.1"/>
    <property type="molecule type" value="Genomic_DNA"/>
</dbReference>
<accession>A0A329RF35</accession>
<dbReference type="EMBL" id="RCML01000064">
    <property type="protein sequence ID" value="KAG2994102.1"/>
    <property type="molecule type" value="Genomic_DNA"/>
</dbReference>
<evidence type="ECO:0000313" key="7">
    <source>
        <dbReference type="EMBL" id="KAG2950532.1"/>
    </source>
</evidence>
<keyword evidence="1 3" id="KW-0853">WD repeat</keyword>
<dbReference type="EMBL" id="RCMV01000016">
    <property type="protein sequence ID" value="KAG3228406.1"/>
    <property type="molecule type" value="Genomic_DNA"/>
</dbReference>
<reference evidence="10" key="3">
    <citation type="submission" date="2021-01" db="EMBL/GenBank/DDBJ databases">
        <title>Phytophthora aleatoria, a newly-described species from Pinus radiata is distinct from Phytophthora cactorum isolates based on comparative genomics.</title>
        <authorList>
            <person name="Mcdougal R."/>
            <person name="Panda P."/>
            <person name="Williams N."/>
            <person name="Studholme D.J."/>
        </authorList>
    </citation>
    <scope>NUCLEOTIDE SEQUENCE</scope>
    <source>
        <strain evidence="10">NZFS 3830</strain>
    </source>
</reference>
<dbReference type="EMBL" id="RCMI01000068">
    <property type="protein sequence ID" value="KAG2938221.1"/>
    <property type="molecule type" value="Genomic_DNA"/>
</dbReference>
<evidence type="ECO:0000313" key="10">
    <source>
        <dbReference type="EMBL" id="KAG6947550.1"/>
    </source>
</evidence>
<organism evidence="11 12">
    <name type="scientific">Phytophthora cactorum</name>
    <dbReference type="NCBI Taxonomy" id="29920"/>
    <lineage>
        <taxon>Eukaryota</taxon>
        <taxon>Sar</taxon>
        <taxon>Stramenopiles</taxon>
        <taxon>Oomycota</taxon>
        <taxon>Peronosporomycetes</taxon>
        <taxon>Peronosporales</taxon>
        <taxon>Peronosporaceae</taxon>
        <taxon>Phytophthora</taxon>
    </lineage>
</organism>
<evidence type="ECO:0000256" key="2">
    <source>
        <dbReference type="ARBA" id="ARBA00022737"/>
    </source>
</evidence>
<dbReference type="Proteomes" id="UP000735874">
    <property type="component" value="Unassembled WGS sequence"/>
</dbReference>
<feature type="repeat" description="WD" evidence="3">
    <location>
        <begin position="572"/>
        <end position="601"/>
    </location>
</feature>
<evidence type="ECO:0000313" key="12">
    <source>
        <dbReference type="Proteomes" id="UP000251314"/>
    </source>
</evidence>
<dbReference type="Gene3D" id="1.25.40.10">
    <property type="entry name" value="Tetratricopeptide repeat domain"/>
    <property type="match status" value="1"/>
</dbReference>
<evidence type="ECO:0000256" key="4">
    <source>
        <dbReference type="SAM" id="MobiDB-lite"/>
    </source>
</evidence>